<dbReference type="OrthoDB" id="112265at2157"/>
<proteinExistence type="predicted"/>
<sequence>MGAFTILMVALQMTAGGVDQTDQDTAETNINQSVSLSMADLMYGPQSWRPYVPPLNIDPDEKNQTEEGWYLSFIDLNGTPEGQNMYQDQSNPVRVSYRVQNLSGRMVFAIYGWGGTPRKFWTNRQTGYGANGYMVQGEAEPGEPVAGVTPLAQTGPFSVIVAGRDAATSGPVNISFDHPWGGLDALHITTDTAAKKGQMTNTTAQNGSFFITTTGGSEVDHVLLMIAVDRPQPDSFKLSITSAPSEAL</sequence>
<organism evidence="1 2">
    <name type="scientific">Methanosphaerula palustris (strain ATCC BAA-1556 / DSM 19958 / E1-9c)</name>
    <dbReference type="NCBI Taxonomy" id="521011"/>
    <lineage>
        <taxon>Archaea</taxon>
        <taxon>Methanobacteriati</taxon>
        <taxon>Methanobacteriota</taxon>
        <taxon>Stenosarchaea group</taxon>
        <taxon>Methanomicrobia</taxon>
        <taxon>Methanomicrobiales</taxon>
        <taxon>Methanoregulaceae</taxon>
        <taxon>Methanosphaerula</taxon>
    </lineage>
</organism>
<keyword evidence="2" id="KW-1185">Reference proteome</keyword>
<dbReference type="RefSeq" id="WP_012618428.1">
    <property type="nucleotide sequence ID" value="NC_011832.1"/>
</dbReference>
<dbReference type="Proteomes" id="UP000002457">
    <property type="component" value="Chromosome"/>
</dbReference>
<dbReference type="eggNOG" id="arCOG09474">
    <property type="taxonomic scope" value="Archaea"/>
</dbReference>
<dbReference type="HOGENOM" id="CLU_1032943_0_0_2"/>
<gene>
    <name evidence="1" type="ordered locus">Mpal_1803</name>
</gene>
<dbReference type="AlphaFoldDB" id="B8GK38"/>
<dbReference type="STRING" id="521011.Mpal_1803"/>
<accession>B8GK38</accession>
<reference evidence="1 2" key="1">
    <citation type="journal article" date="2015" name="Genome Announc.">
        <title>Complete Genome Sequence of Methanosphaerula palustris E1-9CT, a Hydrogenotrophic Methanogen Isolated from a Minerotrophic Fen Peatland.</title>
        <authorList>
            <person name="Cadillo-Quiroz H."/>
            <person name="Browne P."/>
            <person name="Kyrpides N."/>
            <person name="Woyke T."/>
            <person name="Goodwin L."/>
            <person name="Detter C."/>
            <person name="Yavitt J.B."/>
            <person name="Zinder S.H."/>
        </authorList>
    </citation>
    <scope>NUCLEOTIDE SEQUENCE [LARGE SCALE GENOMIC DNA]</scope>
    <source>
        <strain evidence="2">ATCC BAA-1556 / DSM 19958 / E1-9c</strain>
    </source>
</reference>
<evidence type="ECO:0000313" key="2">
    <source>
        <dbReference type="Proteomes" id="UP000002457"/>
    </source>
</evidence>
<protein>
    <submittedName>
        <fullName evidence="1">Uncharacterized protein</fullName>
    </submittedName>
</protein>
<evidence type="ECO:0000313" key="1">
    <source>
        <dbReference type="EMBL" id="ACL17109.1"/>
    </source>
</evidence>
<dbReference type="GeneID" id="7270349"/>
<dbReference type="EMBL" id="CP001338">
    <property type="protein sequence ID" value="ACL17109.1"/>
    <property type="molecule type" value="Genomic_DNA"/>
</dbReference>
<name>B8GK38_METPE</name>
<dbReference type="KEGG" id="mpl:Mpal_1803"/>